<dbReference type="PANTHER" id="PTHR46796:SF12">
    <property type="entry name" value="HTH-TYPE DNA-BINDING TRANSCRIPTIONAL ACTIVATOR EUTR"/>
    <property type="match status" value="1"/>
</dbReference>
<dbReference type="Proteomes" id="UP001162811">
    <property type="component" value="Unassembled WGS sequence"/>
</dbReference>
<reference evidence="5" key="2">
    <citation type="journal article" date="2023" name="Front. Microbiol.">
        <title>Ralstonia chuxiongensis sp. nov., Ralstonia mojiangensis sp. nov., and Ralstonia soli sp. nov., isolated from tobacco fields, are three novel species in the family Burkholderiaceae.</title>
        <authorList>
            <person name="Lu C.H."/>
            <person name="Zhang Y.Y."/>
            <person name="Jiang N."/>
            <person name="Chen W."/>
            <person name="Shao X."/>
            <person name="Zhao Z.M."/>
            <person name="Lu W.L."/>
            <person name="Hu X."/>
            <person name="Xi Y.X."/>
            <person name="Zou S.Y."/>
            <person name="Wei Q.J."/>
            <person name="Lin Z.L."/>
            <person name="Gong L."/>
            <person name="Gai X.T."/>
            <person name="Zhang L.Q."/>
            <person name="Li J.Y."/>
            <person name="Jin Y."/>
            <person name="Xia Z.Y."/>
        </authorList>
    </citation>
    <scope>NUCLEOTIDE SEQUENCE</scope>
    <source>
        <strain evidence="5">21MJYT02-11</strain>
    </source>
</reference>
<comment type="caution">
    <text evidence="5">The sequence shown here is derived from an EMBL/GenBank/DDBJ whole genome shotgun (WGS) entry which is preliminary data.</text>
</comment>
<organism evidence="5 6">
    <name type="scientific">Ralstonia soli</name>
    <dbReference type="NCBI Taxonomy" id="2953896"/>
    <lineage>
        <taxon>Bacteria</taxon>
        <taxon>Pseudomonadati</taxon>
        <taxon>Pseudomonadota</taxon>
        <taxon>Betaproteobacteria</taxon>
        <taxon>Burkholderiales</taxon>
        <taxon>Burkholderiaceae</taxon>
        <taxon>Ralstonia</taxon>
    </lineage>
</organism>
<reference evidence="5" key="1">
    <citation type="submission" date="2022-06" db="EMBL/GenBank/DDBJ databases">
        <authorList>
            <person name="Lu C.-H."/>
        </authorList>
    </citation>
    <scope>NUCLEOTIDE SEQUENCE</scope>
    <source>
        <strain evidence="5">21MJYT02-11</strain>
    </source>
</reference>
<dbReference type="SMART" id="SM00342">
    <property type="entry name" value="HTH_ARAC"/>
    <property type="match status" value="1"/>
</dbReference>
<dbReference type="InterPro" id="IPR018060">
    <property type="entry name" value="HTH_AraC"/>
</dbReference>
<dbReference type="Pfam" id="PF12833">
    <property type="entry name" value="HTH_18"/>
    <property type="match status" value="1"/>
</dbReference>
<dbReference type="SUPFAM" id="SSF46689">
    <property type="entry name" value="Homeodomain-like"/>
    <property type="match status" value="2"/>
</dbReference>
<dbReference type="InterPro" id="IPR009057">
    <property type="entry name" value="Homeodomain-like_sf"/>
</dbReference>
<evidence type="ECO:0000313" key="6">
    <source>
        <dbReference type="Proteomes" id="UP001162811"/>
    </source>
</evidence>
<sequence length="341" mass="37759">MIATESEMFAGAAAAPQPLAHALRHYEAIDIDAYTAGLPRAWDLQYDQLSCGRFHGVFTEAVLPQMHLFREVTNQTLRQRGAIGPGYIALGVPTTARDDGYFGGQRVRLDTMLVGYGKIDFCSPAQSDLMGVTVDAQLLQDLWQRIHADRQVPWSAAPAGLAIPDGVMHALRDRLWRALQMSQVNPALVHDASSARLFQDALLCELLETMSVGMPLTDIKSAAARRKIVQKACDLVLSNPEAPISILDLCSQVGASRRKLQYCFQDALGMGPQRYLRAARLNAVRRELRHAQESGLGVKDIAARWGFWHFSNFAADYKRQFGELPSDTLKRATGESSDRQH</sequence>
<keyword evidence="6" id="KW-1185">Reference proteome</keyword>
<proteinExistence type="predicted"/>
<dbReference type="EMBL" id="JAMXHT010000002">
    <property type="protein sequence ID" value="MCO5397637.1"/>
    <property type="molecule type" value="Genomic_DNA"/>
</dbReference>
<name>A0ABT1AHR1_9RALS</name>
<evidence type="ECO:0000259" key="4">
    <source>
        <dbReference type="PROSITE" id="PS01124"/>
    </source>
</evidence>
<protein>
    <submittedName>
        <fullName evidence="5">Helix-turn-helix domain-containing protein</fullName>
    </submittedName>
</protein>
<dbReference type="PROSITE" id="PS01124">
    <property type="entry name" value="HTH_ARAC_FAMILY_2"/>
    <property type="match status" value="1"/>
</dbReference>
<gene>
    <name evidence="5" type="ORF">NG900_05410</name>
</gene>
<dbReference type="InterPro" id="IPR018062">
    <property type="entry name" value="HTH_AraC-typ_CS"/>
</dbReference>
<evidence type="ECO:0000313" key="5">
    <source>
        <dbReference type="EMBL" id="MCO5397637.1"/>
    </source>
</evidence>
<keyword evidence="2" id="KW-0238">DNA-binding</keyword>
<dbReference type="PROSITE" id="PS00041">
    <property type="entry name" value="HTH_ARAC_FAMILY_1"/>
    <property type="match status" value="1"/>
</dbReference>
<evidence type="ECO:0000256" key="1">
    <source>
        <dbReference type="ARBA" id="ARBA00023015"/>
    </source>
</evidence>
<keyword evidence="3" id="KW-0804">Transcription</keyword>
<feature type="domain" description="HTH araC/xylS-type" evidence="4">
    <location>
        <begin position="230"/>
        <end position="331"/>
    </location>
</feature>
<dbReference type="RefSeq" id="WP_252677602.1">
    <property type="nucleotide sequence ID" value="NZ_JAMXHT010000002.1"/>
</dbReference>
<dbReference type="PANTHER" id="PTHR46796">
    <property type="entry name" value="HTH-TYPE TRANSCRIPTIONAL ACTIVATOR RHAS-RELATED"/>
    <property type="match status" value="1"/>
</dbReference>
<evidence type="ECO:0000256" key="2">
    <source>
        <dbReference type="ARBA" id="ARBA00023125"/>
    </source>
</evidence>
<dbReference type="Gene3D" id="1.10.10.60">
    <property type="entry name" value="Homeodomain-like"/>
    <property type="match status" value="1"/>
</dbReference>
<keyword evidence="1" id="KW-0805">Transcription regulation</keyword>
<evidence type="ECO:0000256" key="3">
    <source>
        <dbReference type="ARBA" id="ARBA00023163"/>
    </source>
</evidence>
<dbReference type="InterPro" id="IPR050204">
    <property type="entry name" value="AraC_XylS_family_regulators"/>
</dbReference>
<accession>A0ABT1AHR1</accession>